<evidence type="ECO:0000313" key="1">
    <source>
        <dbReference type="EMBL" id="ADW76537.1"/>
    </source>
</evidence>
<accession>A0A0H3FGZ9</accession>
<reference evidence="2" key="1">
    <citation type="submission" date="2011-01" db="EMBL/GenBank/DDBJ databases">
        <title>Complete sequence of plasmid1 of Rahnella sp. Y9602.</title>
        <authorList>
            <consortium name="US DOE Joint Genome Institute"/>
            <person name="Lucas S."/>
            <person name="Copeland A."/>
            <person name="Lapidus A."/>
            <person name="Cheng J.-F."/>
            <person name="Goodwin L."/>
            <person name="Pitluck S."/>
            <person name="Lu M."/>
            <person name="Detter J.C."/>
            <person name="Han C."/>
            <person name="Tapia R."/>
            <person name="Land M."/>
            <person name="Hauser L."/>
            <person name="Kyrpides N."/>
            <person name="Ivanova N."/>
            <person name="Ovchinnikova G."/>
            <person name="Pagani I."/>
            <person name="Sobecky P.A."/>
            <person name="Martinez R.J."/>
            <person name="Woyke T."/>
        </authorList>
    </citation>
    <scope>NUCLEOTIDE SEQUENCE [LARGE SCALE GENOMIC DNA]</scope>
    <source>
        <strain evidence="2">Y9602</strain>
        <plasmid evidence="2">pRAHAQ01</plasmid>
    </source>
</reference>
<sequence length="154" mass="17245">MEIKHNHIRDALRNWASEVSQSQVAIKITKAYFDLGLHSPILQIGEHSDGTVDYAALHNNKQQIFRWLDSERPRAVQNIKQLLPAILSALPAELRASLIAGNSVEYLATLAMKANQRLISSVLLRAPLSDFDSDCEAWERAYASLQMSARGLLH</sequence>
<keyword evidence="1" id="KW-0614">Plasmid</keyword>
<dbReference type="KEGG" id="rah:Rahaq_4962"/>
<protein>
    <submittedName>
        <fullName evidence="1">Uncharacterized protein</fullName>
    </submittedName>
</protein>
<dbReference type="EMBL" id="CP002506">
    <property type="protein sequence ID" value="ADW76537.1"/>
    <property type="molecule type" value="Genomic_DNA"/>
</dbReference>
<evidence type="ECO:0000313" key="2">
    <source>
        <dbReference type="Proteomes" id="UP000007257"/>
    </source>
</evidence>
<dbReference type="eggNOG" id="ENOG5032IEU">
    <property type="taxonomic scope" value="Bacteria"/>
</dbReference>
<dbReference type="OrthoDB" id="6432580at2"/>
<name>A0A0H3FGZ9_RAHSY</name>
<reference evidence="1 2" key="2">
    <citation type="journal article" date="2012" name="J. Bacteriol.">
        <title>Complete Genome Sequence of Rahnella sp. Strain Y9602, a Gammaproteobacterium Isolate from Metal- and Radionuclide-Contaminated Soil.</title>
        <authorList>
            <person name="Martinez R.J."/>
            <person name="Bruce D."/>
            <person name="Detter C."/>
            <person name="Goodwin L.A."/>
            <person name="Han J."/>
            <person name="Han C.S."/>
            <person name="Held B."/>
            <person name="Land M.L."/>
            <person name="Mikhailova N."/>
            <person name="Nolan M."/>
            <person name="Pennacchio L."/>
            <person name="Pitluck S."/>
            <person name="Tapia R."/>
            <person name="Woyke T."/>
            <person name="Sobecky P.A."/>
        </authorList>
    </citation>
    <scope>NUCLEOTIDE SEQUENCE [LARGE SCALE GENOMIC DNA]</scope>
    <source>
        <strain evidence="1 2">Y9602</strain>
        <plasmid evidence="1 2">pRAHAQ01</plasmid>
    </source>
</reference>
<dbReference type="Proteomes" id="UP000007257">
    <property type="component" value="Plasmid pRAHAQ01"/>
</dbReference>
<proteinExistence type="predicted"/>
<dbReference type="AlphaFoldDB" id="A0A0H3FGZ9"/>
<dbReference type="InterPro" id="IPR037042">
    <property type="entry name" value="YdaT-like_sf"/>
</dbReference>
<dbReference type="InterPro" id="IPR009364">
    <property type="entry name" value="YdaT-like"/>
</dbReference>
<gene>
    <name evidence="1" type="ordered locus">Rahaq_4962</name>
</gene>
<dbReference type="HOGENOM" id="CLU_122394_0_0_6"/>
<dbReference type="Pfam" id="PF06254">
    <property type="entry name" value="YdaT_toxin"/>
    <property type="match status" value="1"/>
</dbReference>
<dbReference type="Gene3D" id="1.10.3600.10">
    <property type="entry name" value="Putative bacterial toxin ydaT"/>
    <property type="match status" value="1"/>
</dbReference>
<organism evidence="1 2">
    <name type="scientific">Rahnella sp. (strain Y9602)</name>
    <dbReference type="NCBI Taxonomy" id="2703885"/>
    <lineage>
        <taxon>Bacteria</taxon>
        <taxon>Pseudomonadati</taxon>
        <taxon>Pseudomonadota</taxon>
        <taxon>Gammaproteobacteria</taxon>
        <taxon>Enterobacterales</taxon>
        <taxon>Yersiniaceae</taxon>
        <taxon>Rahnella</taxon>
    </lineage>
</organism>
<geneLocation type="plasmid" evidence="1 2">
    <name>pRAHAQ01</name>
</geneLocation>
<dbReference type="RefSeq" id="WP_013578218.1">
    <property type="nucleotide sequence ID" value="NC_015062.1"/>
</dbReference>